<keyword evidence="2" id="KW-1185">Reference proteome</keyword>
<comment type="caution">
    <text evidence="1">The sequence shown here is derived from an EMBL/GenBank/DDBJ whole genome shotgun (WGS) entry which is preliminary data.</text>
</comment>
<dbReference type="SUPFAM" id="SSF48208">
    <property type="entry name" value="Six-hairpin glycosidases"/>
    <property type="match status" value="1"/>
</dbReference>
<sequence length="750" mass="84142">MNDFKVFVIFLFISSQTFGQNLSSGVIVTVEALYYNGRQSQDPQAFALKSNRSVIALNNAVWECKKESSTAPGNETIYTIQLAKGNAEKAGVAINFLFSNWAKDNYVIMPSAAYNGNRFDVLKYDYPPLFKQKDYSKTPPVTITDVPRLNKYAGESRIDLNTGDLSTPAIGIYFPKTKTGIWILTEQATELGNSVLIFKENEQRNKAEFTIAAPCVRKMYYSMTHLSPSGETGVDLKQGDKVTFRYKIYTFSNLSSPKDLNNKFLSIRKGFAHSTYINQLPFSKAFELMEKQEGEFWSGQDSIYTLGGNSWNHKWQLGWVGGLMVTLPLSEIGCDSSADRSFRNYHKIITQSQSNSGFFYGCGKGNNQWCSDCFGGAHPDNLHLLRKNADALYFIYKYCLSQQLKNKEWKMPAAWKEPLNKLSESFVNLWQQNHQWGQFIDIETGEIKVGGSNSASMAIAGLALAAKFENKLQWLTVAEEAARYYYKNFTVKGISCGGPGEILQNNDSESAFAMLESFVTLYETTKEKEWLRYAEDAAGLCSTWMVTYDYKFPASALFGQLDIKTTGAVWANTQNKHGGPGICTLSGDCLFKLYRATGNKIYLGMIYDVAHNIMQYIAREDRPVKDQHIGWINERVNLSDWEGIENIGNIFHGNTWAQVSAMLTVAQIPGIYINSGKKELVVFDHVEAKLIGNTITITNPTKFDAHVRVFIDEIPAKVYPQGFISSCPIVSVKAGETKTTTLAELKTKGY</sequence>
<gene>
    <name evidence="1" type="ORF">A3860_13810</name>
</gene>
<dbReference type="Proteomes" id="UP000192796">
    <property type="component" value="Unassembled WGS sequence"/>
</dbReference>
<reference evidence="1 2" key="1">
    <citation type="submission" date="2016-03" db="EMBL/GenBank/DDBJ databases">
        <title>Niastella vici sp. nov., isolated from farmland soil.</title>
        <authorList>
            <person name="Chen L."/>
            <person name="Wang D."/>
            <person name="Yang S."/>
            <person name="Wang G."/>
        </authorList>
    </citation>
    <scope>NUCLEOTIDE SEQUENCE [LARGE SCALE GENOMIC DNA]</scope>
    <source>
        <strain evidence="1 2">DJ57</strain>
    </source>
</reference>
<name>A0A1V9G7B7_9BACT</name>
<dbReference type="RefSeq" id="WP_081145493.1">
    <property type="nucleotide sequence ID" value="NZ_LVYD01000002.1"/>
</dbReference>
<organism evidence="1 2">
    <name type="scientific">Niastella vici</name>
    <dbReference type="NCBI Taxonomy" id="1703345"/>
    <lineage>
        <taxon>Bacteria</taxon>
        <taxon>Pseudomonadati</taxon>
        <taxon>Bacteroidota</taxon>
        <taxon>Chitinophagia</taxon>
        <taxon>Chitinophagales</taxon>
        <taxon>Chitinophagaceae</taxon>
        <taxon>Niastella</taxon>
    </lineage>
</organism>
<accession>A0A1V9G7B7</accession>
<evidence type="ECO:0000313" key="2">
    <source>
        <dbReference type="Proteomes" id="UP000192796"/>
    </source>
</evidence>
<protein>
    <submittedName>
        <fullName evidence="1">Uncharacterized protein</fullName>
    </submittedName>
</protein>
<proteinExistence type="predicted"/>
<dbReference type="AlphaFoldDB" id="A0A1V9G7B7"/>
<dbReference type="STRING" id="1703345.A3860_13810"/>
<evidence type="ECO:0000313" key="1">
    <source>
        <dbReference type="EMBL" id="OQP66551.1"/>
    </source>
</evidence>
<dbReference type="OrthoDB" id="1381994at2"/>
<dbReference type="EMBL" id="LVYD01000002">
    <property type="protein sequence ID" value="OQP66551.1"/>
    <property type="molecule type" value="Genomic_DNA"/>
</dbReference>
<dbReference type="InterPro" id="IPR008928">
    <property type="entry name" value="6-hairpin_glycosidase_sf"/>
</dbReference>
<dbReference type="GO" id="GO:0005975">
    <property type="term" value="P:carbohydrate metabolic process"/>
    <property type="evidence" value="ECO:0007669"/>
    <property type="project" value="InterPro"/>
</dbReference>